<gene>
    <name evidence="2" type="ORF">RMCT_2710</name>
</gene>
<accession>A0A100XFQ6</accession>
<evidence type="ECO:0000256" key="1">
    <source>
        <dbReference type="SAM" id="MobiDB-lite"/>
    </source>
</evidence>
<name>A0A100XFQ6_MYCTH</name>
<sequence length="99" mass="10035">MRPRNAPPGFQSGPNEAIPSALAEKADRSWDAPPSPPTESPASHISGKVLSQATSEYSYSTVRGALPAASRAETPPGPANSMAAPPTNAAPLVMNGITG</sequence>
<organism evidence="2 3">
    <name type="scientific">Mycolicibacterium thermoresistibile</name>
    <name type="common">Mycobacterium thermoresistibile</name>
    <dbReference type="NCBI Taxonomy" id="1797"/>
    <lineage>
        <taxon>Bacteria</taxon>
        <taxon>Bacillati</taxon>
        <taxon>Actinomycetota</taxon>
        <taxon>Actinomycetes</taxon>
        <taxon>Mycobacteriales</taxon>
        <taxon>Mycobacteriaceae</taxon>
        <taxon>Mycolicibacterium</taxon>
    </lineage>
</organism>
<reference evidence="3" key="2">
    <citation type="submission" date="2016-02" db="EMBL/GenBank/DDBJ databases">
        <title>Draft genome sequence of five rapidly growing Mycobacterium species.</title>
        <authorList>
            <person name="Katahira K."/>
            <person name="Gotou Y."/>
            <person name="Iida K."/>
            <person name="Ogura Y."/>
            <person name="Hayashi T."/>
        </authorList>
    </citation>
    <scope>NUCLEOTIDE SEQUENCE [LARGE SCALE GENOMIC DNA]</scope>
    <source>
        <strain evidence="3">JCM6362</strain>
    </source>
</reference>
<protein>
    <submittedName>
        <fullName evidence="2">Putative ubx domain protein</fullName>
    </submittedName>
</protein>
<evidence type="ECO:0000313" key="2">
    <source>
        <dbReference type="EMBL" id="GAT15740.1"/>
    </source>
</evidence>
<dbReference type="EMBL" id="BCTB01000018">
    <property type="protein sequence ID" value="GAT15740.1"/>
    <property type="molecule type" value="Genomic_DNA"/>
</dbReference>
<dbReference type="Proteomes" id="UP000069654">
    <property type="component" value="Unassembled WGS sequence"/>
</dbReference>
<dbReference type="AlphaFoldDB" id="A0A100XFQ6"/>
<feature type="region of interest" description="Disordered" evidence="1">
    <location>
        <begin position="68"/>
        <end position="99"/>
    </location>
</feature>
<evidence type="ECO:0000313" key="3">
    <source>
        <dbReference type="Proteomes" id="UP000069654"/>
    </source>
</evidence>
<reference evidence="2 3" key="1">
    <citation type="journal article" date="2016" name="Genome Announc.">
        <title>Draft Genome Sequences of Five Rapidly Growing Mycobacterium Species, M. thermoresistibile, M. fortuitum subsp. acetamidolyticum, M. canariasense, M. brisbanense, and M. novocastrense.</title>
        <authorList>
            <person name="Katahira K."/>
            <person name="Ogura Y."/>
            <person name="Gotoh Y."/>
            <person name="Hayashi T."/>
        </authorList>
    </citation>
    <scope>NUCLEOTIDE SEQUENCE [LARGE SCALE GENOMIC DNA]</scope>
    <source>
        <strain evidence="2 3">JCM6362</strain>
    </source>
</reference>
<proteinExistence type="predicted"/>
<feature type="region of interest" description="Disordered" evidence="1">
    <location>
        <begin position="1"/>
        <end position="49"/>
    </location>
</feature>
<comment type="caution">
    <text evidence="2">The sequence shown here is derived from an EMBL/GenBank/DDBJ whole genome shotgun (WGS) entry which is preliminary data.</text>
</comment>